<feature type="domain" description="BZIP" evidence="35">
    <location>
        <begin position="727"/>
        <end position="790"/>
    </location>
</feature>
<accession>A0AAW0Q362</accession>
<protein>
    <recommendedName>
        <fullName evidence="29">Serine/threonine-protein kinase NIM1</fullName>
        <ecNumber evidence="6">2.7.11.1</ecNumber>
    </recommendedName>
    <alternativeName>
        <fullName evidence="30">NIM1 serine/threonine-protein kinase</fullName>
    </alternativeName>
</protein>
<evidence type="ECO:0000256" key="14">
    <source>
        <dbReference type="ARBA" id="ARBA00022824"/>
    </source>
</evidence>
<keyword evidence="32" id="KW-0175">Coiled coil</keyword>
<evidence type="ECO:0000256" key="12">
    <source>
        <dbReference type="ARBA" id="ARBA00022741"/>
    </source>
</evidence>
<evidence type="ECO:0000256" key="24">
    <source>
        <dbReference type="ARBA" id="ARBA00023180"/>
    </source>
</evidence>
<keyword evidence="11" id="KW-0479">Metal-binding</keyword>
<evidence type="ECO:0000256" key="30">
    <source>
        <dbReference type="ARBA" id="ARBA00080118"/>
    </source>
</evidence>
<evidence type="ECO:0000256" key="26">
    <source>
        <dbReference type="ARBA" id="ARBA00047899"/>
    </source>
</evidence>
<evidence type="ECO:0000313" key="36">
    <source>
        <dbReference type="EMBL" id="KAK7933425.1"/>
    </source>
</evidence>
<dbReference type="PROSITE" id="PS50217">
    <property type="entry name" value="BZIP"/>
    <property type="match status" value="1"/>
</dbReference>
<dbReference type="GO" id="GO:0005524">
    <property type="term" value="F:ATP binding"/>
    <property type="evidence" value="ECO:0007669"/>
    <property type="project" value="UniProtKB-UniRule"/>
</dbReference>
<dbReference type="Proteomes" id="UP001460270">
    <property type="component" value="Unassembled WGS sequence"/>
</dbReference>
<keyword evidence="25" id="KW-0539">Nucleus</keyword>
<dbReference type="Gene3D" id="1.10.510.10">
    <property type="entry name" value="Transferase(Phosphotransferase) domain 1"/>
    <property type="match status" value="1"/>
</dbReference>
<keyword evidence="7" id="KW-0723">Serine/threonine-protein kinase</keyword>
<evidence type="ECO:0000256" key="7">
    <source>
        <dbReference type="ARBA" id="ARBA00022527"/>
    </source>
</evidence>
<dbReference type="EMBL" id="JBBPFD010000003">
    <property type="protein sequence ID" value="KAK7933425.1"/>
    <property type="molecule type" value="Genomic_DNA"/>
</dbReference>
<evidence type="ECO:0000256" key="1">
    <source>
        <dbReference type="ARBA" id="ARBA00001946"/>
    </source>
</evidence>
<feature type="domain" description="Protein kinase" evidence="34">
    <location>
        <begin position="118"/>
        <end position="369"/>
    </location>
</feature>
<keyword evidence="9" id="KW-0808">Transferase</keyword>
<keyword evidence="18" id="KW-1133">Transmembrane helix</keyword>
<keyword evidence="10" id="KW-0812">Transmembrane</keyword>
<name>A0AAW0Q362_9GOBI</name>
<sequence length="974" mass="107539">MTAVCPVDNSPEEAETAATKATRASRDSGPVGTGGSSSAAGPDSVESNGDSVESSGTAGGGPGQRISRCSRQDSSDINTDDEGATVRRLTPLERLNLDMCQDDRVVREMTVGRRIGFYKIRGEIGCGNFSHVKLGIHALTKDKVAIKILDKTKLDQKTQRLLSREISSMEKLHHPNIIRLYEVVETLTRLHLVMEYAGGGELYTKITTEGKLSDVNSKIVFAQILSAVKHMHENNIIHRDLKAENVFYTSSSCVKVGDFGFSTLSHRDETLNTFCGSPPYAAPELFRDEHYLGVYVDIWALGVMLFFMVTGTMPFRADTVAKLKRCILEGAYVLPPWVSEPCQRLIRGILQPIPSDRCTVEQMMGCEWLLPVDFPRAMEPFKLDPLYLAESDASELTDEERNVKASLETLGITSEHLLNNQGKDCRSSITGVYRILLHRAHRKRTADTVPMNYNSQKPEGERKTDLPLPLCAVAVTQFLPCWKMSATEDLPDMEGADLLGLLFQDGADGSSEPLFSDGNELIESWLSEQDMLPGLDTEDFLSSLLDEDMDALCPSHSPLGSDSGISDDSSGGGHHNSPRSSDMVPSPSYSQPSPVHSEPGPLTPGEFHVESPEALMVQADHSYSLMQGPDRDMDELQSVRAEKLDTDVFIDLDDLVGEDMDAEEDVTSELPCTLDVEDMVDDTSLLKQTEQFQFKEIVLTEEEKRLLAKEGATIPTHMPLTKAEERTLKRVRRKIRNKQSAQESRKKKKVYVDGLENRVAICTAHNLELQKKVQMLQKQNISLVEQLKKLQSMVKMSTLKASTTSTCVMVFLLSFCLIIFPSVNPFGSKSEQKELYTPSSVISRTLRSLPADSDAVPPFEPDDEEMLLLVPQEVENVKAIFAGGQKNHTPDFQHVEQPDSETGVNSNSSADFPNPGQALDIKPGEAGAAGVMQEGPIDKVSAAAAAYEVQNSKENWIERNPPSVILQQHRSDEM</sequence>
<dbReference type="GO" id="GO:0005634">
    <property type="term" value="C:nucleus"/>
    <property type="evidence" value="ECO:0007669"/>
    <property type="project" value="TreeGrafter"/>
</dbReference>
<evidence type="ECO:0000256" key="25">
    <source>
        <dbReference type="ARBA" id="ARBA00023242"/>
    </source>
</evidence>
<dbReference type="Gene3D" id="1.20.5.170">
    <property type="match status" value="1"/>
</dbReference>
<evidence type="ECO:0000256" key="9">
    <source>
        <dbReference type="ARBA" id="ARBA00022679"/>
    </source>
</evidence>
<keyword evidence="13" id="KW-0418">Kinase</keyword>
<dbReference type="FunFam" id="3.30.200.20:FF:000003">
    <property type="entry name" value="Non-specific serine/threonine protein kinase"/>
    <property type="match status" value="1"/>
</dbReference>
<evidence type="ECO:0000256" key="6">
    <source>
        <dbReference type="ARBA" id="ARBA00012513"/>
    </source>
</evidence>
<evidence type="ECO:0000256" key="20">
    <source>
        <dbReference type="ARBA" id="ARBA00023125"/>
    </source>
</evidence>
<evidence type="ECO:0000256" key="17">
    <source>
        <dbReference type="ARBA" id="ARBA00022968"/>
    </source>
</evidence>
<evidence type="ECO:0000256" key="19">
    <source>
        <dbReference type="ARBA" id="ARBA00023015"/>
    </source>
</evidence>
<evidence type="ECO:0000256" key="8">
    <source>
        <dbReference type="ARBA" id="ARBA00022553"/>
    </source>
</evidence>
<evidence type="ECO:0000256" key="21">
    <source>
        <dbReference type="ARBA" id="ARBA00023136"/>
    </source>
</evidence>
<dbReference type="PANTHER" id="PTHR45996">
    <property type="entry name" value="AGAP001464-PB"/>
    <property type="match status" value="1"/>
</dbReference>
<dbReference type="InterPro" id="IPR049571">
    <property type="entry name" value="NIM1K_STKc"/>
</dbReference>
<evidence type="ECO:0000256" key="31">
    <source>
        <dbReference type="PROSITE-ProRule" id="PRU10141"/>
    </source>
</evidence>
<dbReference type="GO" id="GO:0000978">
    <property type="term" value="F:RNA polymerase II cis-regulatory region sequence-specific DNA binding"/>
    <property type="evidence" value="ECO:0007669"/>
    <property type="project" value="TreeGrafter"/>
</dbReference>
<keyword evidence="19" id="KW-0805">Transcription regulation</keyword>
<dbReference type="SMART" id="SM00338">
    <property type="entry name" value="BRLZ"/>
    <property type="match status" value="1"/>
</dbReference>
<feature type="region of interest" description="Disordered" evidence="33">
    <location>
        <begin position="552"/>
        <end position="607"/>
    </location>
</feature>
<evidence type="ECO:0000256" key="27">
    <source>
        <dbReference type="ARBA" id="ARBA00048679"/>
    </source>
</evidence>
<keyword evidence="12 31" id="KW-0547">Nucleotide-binding</keyword>
<dbReference type="Pfam" id="PF00170">
    <property type="entry name" value="bZIP_1"/>
    <property type="match status" value="1"/>
</dbReference>
<gene>
    <name evidence="36" type="ORF">WMY93_004321</name>
</gene>
<evidence type="ECO:0000256" key="22">
    <source>
        <dbReference type="ARBA" id="ARBA00023159"/>
    </source>
</evidence>
<dbReference type="InterPro" id="IPR004827">
    <property type="entry name" value="bZIP"/>
</dbReference>
<feature type="compositionally biased region" description="Polar residues" evidence="33">
    <location>
        <begin position="45"/>
        <end position="56"/>
    </location>
</feature>
<evidence type="ECO:0000256" key="32">
    <source>
        <dbReference type="SAM" id="Coils"/>
    </source>
</evidence>
<keyword evidence="22" id="KW-0010">Activator</keyword>
<keyword evidence="37" id="KW-1185">Reference proteome</keyword>
<feature type="compositionally biased region" description="Low complexity" evidence="33">
    <location>
        <begin position="560"/>
        <end position="569"/>
    </location>
</feature>
<feature type="binding site" evidence="31">
    <location>
        <position position="147"/>
    </location>
    <ligand>
        <name>ATP</name>
        <dbReference type="ChEBI" id="CHEBI:30616"/>
    </ligand>
</feature>
<dbReference type="InterPro" id="IPR051381">
    <property type="entry name" value="CREB_ATF_subfamily"/>
</dbReference>
<dbReference type="GO" id="GO:0005789">
    <property type="term" value="C:endoplasmic reticulum membrane"/>
    <property type="evidence" value="ECO:0007669"/>
    <property type="project" value="UniProtKB-SubCell"/>
</dbReference>
<feature type="compositionally biased region" description="Polar residues" evidence="33">
    <location>
        <begin position="900"/>
        <end position="911"/>
    </location>
</feature>
<dbReference type="GO" id="GO:0000981">
    <property type="term" value="F:DNA-binding transcription factor activity, RNA polymerase II-specific"/>
    <property type="evidence" value="ECO:0007669"/>
    <property type="project" value="TreeGrafter"/>
</dbReference>
<evidence type="ECO:0000259" key="34">
    <source>
        <dbReference type="PROSITE" id="PS50011"/>
    </source>
</evidence>
<keyword evidence="21" id="KW-0472">Membrane</keyword>
<dbReference type="AlphaFoldDB" id="A0AAW0Q362"/>
<feature type="region of interest" description="Disordered" evidence="33">
    <location>
        <begin position="885"/>
        <end position="930"/>
    </location>
</feature>
<evidence type="ECO:0000256" key="4">
    <source>
        <dbReference type="ARBA" id="ARBA00009050"/>
    </source>
</evidence>
<evidence type="ECO:0000256" key="11">
    <source>
        <dbReference type="ARBA" id="ARBA00022723"/>
    </source>
</evidence>
<dbReference type="InterPro" id="IPR008271">
    <property type="entry name" value="Ser/Thr_kinase_AS"/>
</dbReference>
<comment type="catalytic activity">
    <reaction evidence="26">
        <text>L-threonyl-[protein] + ATP = O-phospho-L-threonyl-[protein] + ADP + H(+)</text>
        <dbReference type="Rhea" id="RHEA:46608"/>
        <dbReference type="Rhea" id="RHEA-COMP:11060"/>
        <dbReference type="Rhea" id="RHEA-COMP:11605"/>
        <dbReference type="ChEBI" id="CHEBI:15378"/>
        <dbReference type="ChEBI" id="CHEBI:30013"/>
        <dbReference type="ChEBI" id="CHEBI:30616"/>
        <dbReference type="ChEBI" id="CHEBI:61977"/>
        <dbReference type="ChEBI" id="CHEBI:456216"/>
        <dbReference type="EC" id="2.7.11.1"/>
    </reaction>
</comment>
<reference evidence="37" key="1">
    <citation type="submission" date="2024-04" db="EMBL/GenBank/DDBJ databases">
        <title>Salinicola lusitanus LLJ914,a marine bacterium isolated from the Okinawa Trough.</title>
        <authorList>
            <person name="Li J."/>
        </authorList>
    </citation>
    <scope>NUCLEOTIDE SEQUENCE [LARGE SCALE GENOMIC DNA]</scope>
</reference>
<dbReference type="EC" id="2.7.11.1" evidence="6"/>
<comment type="cofactor">
    <cofactor evidence="1">
        <name>Mg(2+)</name>
        <dbReference type="ChEBI" id="CHEBI:18420"/>
    </cofactor>
</comment>
<comment type="subcellular location">
    <subcellularLocation>
        <location evidence="2">Endoplasmic reticulum membrane</location>
        <topology evidence="2">Single-pass type II membrane protein</topology>
    </subcellularLocation>
</comment>
<evidence type="ECO:0000256" key="23">
    <source>
        <dbReference type="ARBA" id="ARBA00023163"/>
    </source>
</evidence>
<feature type="compositionally biased region" description="Basic and acidic residues" evidence="33">
    <location>
        <begin position="888"/>
        <end position="897"/>
    </location>
</feature>
<dbReference type="PROSITE" id="PS00108">
    <property type="entry name" value="PROTEIN_KINASE_ST"/>
    <property type="match status" value="1"/>
</dbReference>
<proteinExistence type="inferred from homology"/>
<dbReference type="InterPro" id="IPR017441">
    <property type="entry name" value="Protein_kinase_ATP_BS"/>
</dbReference>
<dbReference type="PANTHER" id="PTHR45996:SF4">
    <property type="entry name" value="CYCLIC AMP-RESPONSIVE ELEMENT-BINDING PROTEIN 3"/>
    <property type="match status" value="1"/>
</dbReference>
<feature type="region of interest" description="Disordered" evidence="33">
    <location>
        <begin position="951"/>
        <end position="974"/>
    </location>
</feature>
<evidence type="ECO:0000256" key="2">
    <source>
        <dbReference type="ARBA" id="ARBA00004648"/>
    </source>
</evidence>
<evidence type="ECO:0000256" key="10">
    <source>
        <dbReference type="ARBA" id="ARBA00022692"/>
    </source>
</evidence>
<evidence type="ECO:0000256" key="5">
    <source>
        <dbReference type="ARBA" id="ARBA00011195"/>
    </source>
</evidence>
<evidence type="ECO:0000256" key="16">
    <source>
        <dbReference type="ARBA" id="ARBA00022842"/>
    </source>
</evidence>
<keyword evidence="17" id="KW-0735">Signal-anchor</keyword>
<feature type="compositionally biased region" description="Low complexity" evidence="33">
    <location>
        <begin position="585"/>
        <end position="594"/>
    </location>
</feature>
<dbReference type="GO" id="GO:0046872">
    <property type="term" value="F:metal ion binding"/>
    <property type="evidence" value="ECO:0007669"/>
    <property type="project" value="UniProtKB-KW"/>
</dbReference>
<dbReference type="FunFam" id="1.10.510.10:FF:000346">
    <property type="entry name" value="Serine/threonine-protein kinase NIM1"/>
    <property type="match status" value="1"/>
</dbReference>
<dbReference type="PROSITE" id="PS00036">
    <property type="entry name" value="BZIP_BASIC"/>
    <property type="match status" value="1"/>
</dbReference>
<dbReference type="SUPFAM" id="SSF56112">
    <property type="entry name" value="Protein kinase-like (PK-like)"/>
    <property type="match status" value="1"/>
</dbReference>
<dbReference type="GO" id="GO:0004674">
    <property type="term" value="F:protein serine/threonine kinase activity"/>
    <property type="evidence" value="ECO:0007669"/>
    <property type="project" value="UniProtKB-KW"/>
</dbReference>
<dbReference type="SMART" id="SM00220">
    <property type="entry name" value="S_TKc"/>
    <property type="match status" value="1"/>
</dbReference>
<evidence type="ECO:0000256" key="13">
    <source>
        <dbReference type="ARBA" id="ARBA00022777"/>
    </source>
</evidence>
<keyword evidence="16" id="KW-0460">Magnesium</keyword>
<evidence type="ECO:0000256" key="29">
    <source>
        <dbReference type="ARBA" id="ARBA00069491"/>
    </source>
</evidence>
<comment type="subunit">
    <text evidence="5">Binds DNA as a dimer.</text>
</comment>
<keyword evidence="20" id="KW-0238">DNA-binding</keyword>
<comment type="catalytic activity">
    <reaction evidence="27">
        <text>L-seryl-[protein] + ATP = O-phospho-L-seryl-[protein] + ADP + H(+)</text>
        <dbReference type="Rhea" id="RHEA:17989"/>
        <dbReference type="Rhea" id="RHEA-COMP:9863"/>
        <dbReference type="Rhea" id="RHEA-COMP:11604"/>
        <dbReference type="ChEBI" id="CHEBI:15378"/>
        <dbReference type="ChEBI" id="CHEBI:29999"/>
        <dbReference type="ChEBI" id="CHEBI:30616"/>
        <dbReference type="ChEBI" id="CHEBI:83421"/>
        <dbReference type="ChEBI" id="CHEBI:456216"/>
        <dbReference type="EC" id="2.7.11.1"/>
    </reaction>
</comment>
<feature type="coiled-coil region" evidence="32">
    <location>
        <begin position="766"/>
        <end position="793"/>
    </location>
</feature>
<evidence type="ECO:0000259" key="35">
    <source>
        <dbReference type="PROSITE" id="PS50217"/>
    </source>
</evidence>
<comment type="similarity">
    <text evidence="4">Belongs to the bZIP family. ATF subfamily.</text>
</comment>
<comment type="similarity">
    <text evidence="3">Belongs to the protein kinase superfamily. CAMK Ser/Thr protein kinase family.</text>
</comment>
<dbReference type="PROSITE" id="PS50011">
    <property type="entry name" value="PROTEIN_KINASE_DOM"/>
    <property type="match status" value="1"/>
</dbReference>
<evidence type="ECO:0000256" key="28">
    <source>
        <dbReference type="ARBA" id="ARBA00057520"/>
    </source>
</evidence>
<evidence type="ECO:0000256" key="33">
    <source>
        <dbReference type="SAM" id="MobiDB-lite"/>
    </source>
</evidence>
<keyword evidence="24" id="KW-0325">Glycoprotein</keyword>
<dbReference type="InterPro" id="IPR046347">
    <property type="entry name" value="bZIP_sf"/>
</dbReference>
<dbReference type="CDD" id="cd14689">
    <property type="entry name" value="bZIP_CREB3"/>
    <property type="match status" value="1"/>
</dbReference>
<dbReference type="CDD" id="cd14075">
    <property type="entry name" value="STKc_NIM1"/>
    <property type="match status" value="1"/>
</dbReference>
<evidence type="ECO:0000313" key="37">
    <source>
        <dbReference type="Proteomes" id="UP001460270"/>
    </source>
</evidence>
<dbReference type="FunFam" id="1.20.5.170:FF:000042">
    <property type="entry name" value="Cyclic AMP-responsive element-binding protein 3-like protein 3"/>
    <property type="match status" value="1"/>
</dbReference>
<comment type="caution">
    <text evidence="36">The sequence shown here is derived from an EMBL/GenBank/DDBJ whole genome shotgun (WGS) entry which is preliminary data.</text>
</comment>
<evidence type="ECO:0000256" key="15">
    <source>
        <dbReference type="ARBA" id="ARBA00022840"/>
    </source>
</evidence>
<evidence type="ECO:0000256" key="18">
    <source>
        <dbReference type="ARBA" id="ARBA00022989"/>
    </source>
</evidence>
<evidence type="ECO:0000256" key="3">
    <source>
        <dbReference type="ARBA" id="ARBA00006692"/>
    </source>
</evidence>
<organism evidence="36 37">
    <name type="scientific">Mugilogobius chulae</name>
    <name type="common">yellowstripe goby</name>
    <dbReference type="NCBI Taxonomy" id="88201"/>
    <lineage>
        <taxon>Eukaryota</taxon>
        <taxon>Metazoa</taxon>
        <taxon>Chordata</taxon>
        <taxon>Craniata</taxon>
        <taxon>Vertebrata</taxon>
        <taxon>Euteleostomi</taxon>
        <taxon>Actinopterygii</taxon>
        <taxon>Neopterygii</taxon>
        <taxon>Teleostei</taxon>
        <taxon>Neoteleostei</taxon>
        <taxon>Acanthomorphata</taxon>
        <taxon>Gobiaria</taxon>
        <taxon>Gobiiformes</taxon>
        <taxon>Gobioidei</taxon>
        <taxon>Gobiidae</taxon>
        <taxon>Gobionellinae</taxon>
        <taxon>Mugilogobius</taxon>
    </lineage>
</organism>
<comment type="function">
    <text evidence="28">Transcriptional activator. Binds the cAMP response element (CRE). Activates transcription through box-B element and CRE. Seems to function synergistically with atf6. Regulates FGF21 transcription.</text>
</comment>
<dbReference type="InterPro" id="IPR011009">
    <property type="entry name" value="Kinase-like_dom_sf"/>
</dbReference>
<dbReference type="PROSITE" id="PS00107">
    <property type="entry name" value="PROTEIN_KINASE_ATP"/>
    <property type="match status" value="1"/>
</dbReference>
<feature type="region of interest" description="Disordered" evidence="33">
    <location>
        <begin position="1"/>
        <end position="84"/>
    </location>
</feature>
<keyword evidence="14" id="KW-0256">Endoplasmic reticulum</keyword>
<keyword evidence="15 31" id="KW-0067">ATP-binding</keyword>
<dbReference type="InterPro" id="IPR000719">
    <property type="entry name" value="Prot_kinase_dom"/>
</dbReference>
<keyword evidence="23" id="KW-0804">Transcription</keyword>
<dbReference type="SUPFAM" id="SSF57959">
    <property type="entry name" value="Leucine zipper domain"/>
    <property type="match status" value="1"/>
</dbReference>
<keyword evidence="8" id="KW-0597">Phosphoprotein</keyword>
<dbReference type="Pfam" id="PF00069">
    <property type="entry name" value="Pkinase"/>
    <property type="match status" value="1"/>
</dbReference>